<evidence type="ECO:0000313" key="1">
    <source>
        <dbReference type="EMBL" id="GIY03772.1"/>
    </source>
</evidence>
<comment type="caution">
    <text evidence="1">The sequence shown here is derived from an EMBL/GenBank/DDBJ whole genome shotgun (WGS) entry which is preliminary data.</text>
</comment>
<evidence type="ECO:0000313" key="2">
    <source>
        <dbReference type="Proteomes" id="UP001054837"/>
    </source>
</evidence>
<dbReference type="Proteomes" id="UP001054837">
    <property type="component" value="Unassembled WGS sequence"/>
</dbReference>
<proteinExistence type="predicted"/>
<reference evidence="1 2" key="1">
    <citation type="submission" date="2021-06" db="EMBL/GenBank/DDBJ databases">
        <title>Caerostris darwini draft genome.</title>
        <authorList>
            <person name="Kono N."/>
            <person name="Arakawa K."/>
        </authorList>
    </citation>
    <scope>NUCLEOTIDE SEQUENCE [LARGE SCALE GENOMIC DNA]</scope>
</reference>
<protein>
    <submittedName>
        <fullName evidence="1">Uncharacterized protein</fullName>
    </submittedName>
</protein>
<sequence>MQTHPHSQALLGTKCIAKREKFVKIQHSKKHAGVWLATRLNVISIPIKRCDGGSPFLDGKSAMTVLCLVNRIVNQSCLLEETANLSSVGRAAILITSVCLLSDPRSFYIKGQPPPTPVPQTKGEITQWD</sequence>
<organism evidence="1 2">
    <name type="scientific">Caerostris darwini</name>
    <dbReference type="NCBI Taxonomy" id="1538125"/>
    <lineage>
        <taxon>Eukaryota</taxon>
        <taxon>Metazoa</taxon>
        <taxon>Ecdysozoa</taxon>
        <taxon>Arthropoda</taxon>
        <taxon>Chelicerata</taxon>
        <taxon>Arachnida</taxon>
        <taxon>Araneae</taxon>
        <taxon>Araneomorphae</taxon>
        <taxon>Entelegynae</taxon>
        <taxon>Araneoidea</taxon>
        <taxon>Araneidae</taxon>
        <taxon>Caerostris</taxon>
    </lineage>
</organism>
<name>A0AAV4Q3C0_9ARAC</name>
<accession>A0AAV4Q3C0</accession>
<dbReference type="AlphaFoldDB" id="A0AAV4Q3C0"/>
<gene>
    <name evidence="1" type="ORF">CDAR_366721</name>
</gene>
<keyword evidence="2" id="KW-1185">Reference proteome</keyword>
<dbReference type="EMBL" id="BPLQ01003840">
    <property type="protein sequence ID" value="GIY03772.1"/>
    <property type="molecule type" value="Genomic_DNA"/>
</dbReference>